<dbReference type="InterPro" id="IPR011711">
    <property type="entry name" value="GntR_C"/>
</dbReference>
<sequence>MDGEAIYQRIQTGILERRLLPGAKLAEERLAEVTGVSRTKIRQVLARLAHERVVTLIPNRGAYVARPSVEEAREMFETRRLIEPALVAKLCLQATPENIAVLREHIAKEQLARQKDDLRSIIRLSGEFHIHLVDMVSTGILTRVIRELTSLTCLIITLYDKPTAPACPQSEHTDLVDLIEAGDAEGARQHMLDHLLHIERTLALEGELQAAPDFEAIFAD</sequence>
<dbReference type="SUPFAM" id="SSF48008">
    <property type="entry name" value="GntR ligand-binding domain-like"/>
    <property type="match status" value="1"/>
</dbReference>
<dbReference type="Gene3D" id="1.10.10.10">
    <property type="entry name" value="Winged helix-like DNA-binding domain superfamily/Winged helix DNA-binding domain"/>
    <property type="match status" value="1"/>
</dbReference>
<keyword evidence="3" id="KW-0804">Transcription</keyword>
<gene>
    <name evidence="5" type="ORF">O4H32_11165</name>
</gene>
<dbReference type="InterPro" id="IPR000524">
    <property type="entry name" value="Tscrpt_reg_HTH_GntR"/>
</dbReference>
<evidence type="ECO:0000256" key="2">
    <source>
        <dbReference type="ARBA" id="ARBA00023125"/>
    </source>
</evidence>
<dbReference type="Pfam" id="PF00392">
    <property type="entry name" value="GntR"/>
    <property type="match status" value="1"/>
</dbReference>
<dbReference type="Gene3D" id="1.20.120.530">
    <property type="entry name" value="GntR ligand-binding domain-like"/>
    <property type="match status" value="1"/>
</dbReference>
<feature type="domain" description="HTH gntR-type" evidence="4">
    <location>
        <begin position="1"/>
        <end position="67"/>
    </location>
</feature>
<dbReference type="EMBL" id="JAPWHE010000008">
    <property type="protein sequence ID" value="MCZ4330510.1"/>
    <property type="molecule type" value="Genomic_DNA"/>
</dbReference>
<name>A0ABT4M7R3_9BURK</name>
<dbReference type="PANTHER" id="PTHR43537:SF53">
    <property type="entry name" value="HTH-TYPE TRANSCRIPTIONAL REPRESSOR NANR"/>
    <property type="match status" value="1"/>
</dbReference>
<evidence type="ECO:0000256" key="3">
    <source>
        <dbReference type="ARBA" id="ARBA00023163"/>
    </source>
</evidence>
<evidence type="ECO:0000313" key="5">
    <source>
        <dbReference type="EMBL" id="MCZ4330510.1"/>
    </source>
</evidence>
<dbReference type="SMART" id="SM00345">
    <property type="entry name" value="HTH_GNTR"/>
    <property type="match status" value="1"/>
</dbReference>
<dbReference type="Proteomes" id="UP001068379">
    <property type="component" value="Unassembled WGS sequence"/>
</dbReference>
<proteinExistence type="predicted"/>
<dbReference type="CDD" id="cd07377">
    <property type="entry name" value="WHTH_GntR"/>
    <property type="match status" value="1"/>
</dbReference>
<dbReference type="InterPro" id="IPR036390">
    <property type="entry name" value="WH_DNA-bd_sf"/>
</dbReference>
<accession>A0ABT4M7R3</accession>
<dbReference type="Pfam" id="PF07729">
    <property type="entry name" value="FCD"/>
    <property type="match status" value="1"/>
</dbReference>
<dbReference type="SMART" id="SM00895">
    <property type="entry name" value="FCD"/>
    <property type="match status" value="1"/>
</dbReference>
<keyword evidence="1" id="KW-0805">Transcription regulation</keyword>
<evidence type="ECO:0000313" key="6">
    <source>
        <dbReference type="Proteomes" id="UP001068379"/>
    </source>
</evidence>
<dbReference type="PROSITE" id="PS50949">
    <property type="entry name" value="HTH_GNTR"/>
    <property type="match status" value="1"/>
</dbReference>
<dbReference type="InterPro" id="IPR008920">
    <property type="entry name" value="TF_FadR/GntR_C"/>
</dbReference>
<reference evidence="5" key="1">
    <citation type="submission" date="2022-12" db="EMBL/GenBank/DDBJ databases">
        <title>Bacterial isolates from different developmental stages of Nematostella vectensis.</title>
        <authorList>
            <person name="Fraune S."/>
        </authorList>
    </citation>
    <scope>NUCLEOTIDE SEQUENCE</scope>
    <source>
        <strain evidence="5">G21619-S1</strain>
    </source>
</reference>
<keyword evidence="6" id="KW-1185">Reference proteome</keyword>
<dbReference type="RefSeq" id="WP_269359192.1">
    <property type="nucleotide sequence ID" value="NZ_JAPWHE010000008.1"/>
</dbReference>
<dbReference type="PANTHER" id="PTHR43537">
    <property type="entry name" value="TRANSCRIPTIONAL REGULATOR, GNTR FAMILY"/>
    <property type="match status" value="1"/>
</dbReference>
<dbReference type="SUPFAM" id="SSF46785">
    <property type="entry name" value="Winged helix' DNA-binding domain"/>
    <property type="match status" value="1"/>
</dbReference>
<comment type="caution">
    <text evidence="5">The sequence shown here is derived from an EMBL/GenBank/DDBJ whole genome shotgun (WGS) entry which is preliminary data.</text>
</comment>
<evidence type="ECO:0000259" key="4">
    <source>
        <dbReference type="PROSITE" id="PS50949"/>
    </source>
</evidence>
<evidence type="ECO:0000256" key="1">
    <source>
        <dbReference type="ARBA" id="ARBA00023015"/>
    </source>
</evidence>
<dbReference type="InterPro" id="IPR036388">
    <property type="entry name" value="WH-like_DNA-bd_sf"/>
</dbReference>
<protein>
    <submittedName>
        <fullName evidence="5">GntR family transcriptional regulator</fullName>
    </submittedName>
</protein>
<keyword evidence="2" id="KW-0238">DNA-binding</keyword>
<organism evidence="5 6">
    <name type="scientific">Castellaniella denitrificans</name>
    <dbReference type="NCBI Taxonomy" id="56119"/>
    <lineage>
        <taxon>Bacteria</taxon>
        <taxon>Pseudomonadati</taxon>
        <taxon>Pseudomonadota</taxon>
        <taxon>Betaproteobacteria</taxon>
        <taxon>Burkholderiales</taxon>
        <taxon>Alcaligenaceae</taxon>
        <taxon>Castellaniella</taxon>
    </lineage>
</organism>